<accession>A0ACC1D1W2</accession>
<protein>
    <submittedName>
        <fullName evidence="1">Uncharacterized protein</fullName>
    </submittedName>
</protein>
<evidence type="ECO:0000313" key="1">
    <source>
        <dbReference type="EMBL" id="KAJ0177870.1"/>
    </source>
</evidence>
<sequence>MSGYPYGREPPQYPNPNAPIYPQLYNPVNAAVPGQPGFPAPGQPGFPVPGQNAYGYQPGFAYPYQPGQPGQATMQPSAMSYPGMPVTTATAPSAPYGYPGFPNVTPTPVYGDVIQWVPTTPVDAISLSDRAVVAGYEGYDNSPLWVIRASFHGDMIPGKLAAKHKAAYVAWGGNENAVHNIEVCCARPDRIKWIESRDGNVPPNAVVAGRTASGEPLYVGRAREQGSLTPGKIHQSHKVMYIPFAGKEVPHKSYEVLCTV</sequence>
<comment type="caution">
    <text evidence="1">The sequence shown here is derived from an EMBL/GenBank/DDBJ whole genome shotgun (WGS) entry which is preliminary data.</text>
</comment>
<reference evidence="1 2" key="1">
    <citation type="journal article" date="2021" name="Front. Genet.">
        <title>Chromosome-Level Genome Assembly Reveals Significant Gene Expansion in the Toll and IMD Signaling Pathways of Dendrolimus kikuchii.</title>
        <authorList>
            <person name="Zhou J."/>
            <person name="Wu P."/>
            <person name="Xiong Z."/>
            <person name="Liu N."/>
            <person name="Zhao N."/>
            <person name="Ji M."/>
            <person name="Qiu Y."/>
            <person name="Yang B."/>
        </authorList>
    </citation>
    <scope>NUCLEOTIDE SEQUENCE [LARGE SCALE GENOMIC DNA]</scope>
    <source>
        <strain evidence="1">Ann1</strain>
    </source>
</reference>
<gene>
    <name evidence="1" type="ORF">K1T71_006743</name>
</gene>
<organism evidence="1 2">
    <name type="scientific">Dendrolimus kikuchii</name>
    <dbReference type="NCBI Taxonomy" id="765133"/>
    <lineage>
        <taxon>Eukaryota</taxon>
        <taxon>Metazoa</taxon>
        <taxon>Ecdysozoa</taxon>
        <taxon>Arthropoda</taxon>
        <taxon>Hexapoda</taxon>
        <taxon>Insecta</taxon>
        <taxon>Pterygota</taxon>
        <taxon>Neoptera</taxon>
        <taxon>Endopterygota</taxon>
        <taxon>Lepidoptera</taxon>
        <taxon>Glossata</taxon>
        <taxon>Ditrysia</taxon>
        <taxon>Bombycoidea</taxon>
        <taxon>Lasiocampidae</taxon>
        <taxon>Dendrolimus</taxon>
    </lineage>
</organism>
<dbReference type="EMBL" id="CM034397">
    <property type="protein sequence ID" value="KAJ0177870.1"/>
    <property type="molecule type" value="Genomic_DNA"/>
</dbReference>
<proteinExistence type="predicted"/>
<dbReference type="Proteomes" id="UP000824533">
    <property type="component" value="Linkage Group LG11"/>
</dbReference>
<name>A0ACC1D1W2_9NEOP</name>
<keyword evidence="2" id="KW-1185">Reference proteome</keyword>
<evidence type="ECO:0000313" key="2">
    <source>
        <dbReference type="Proteomes" id="UP000824533"/>
    </source>
</evidence>